<dbReference type="Proteomes" id="UP000521199">
    <property type="component" value="Unassembled WGS sequence"/>
</dbReference>
<evidence type="ECO:0000313" key="1">
    <source>
        <dbReference type="EMBL" id="MBB5209754.1"/>
    </source>
</evidence>
<gene>
    <name evidence="1" type="ORF">HNQ52_003327</name>
</gene>
<dbReference type="InterPro" id="IPR027417">
    <property type="entry name" value="P-loop_NTPase"/>
</dbReference>
<evidence type="ECO:0000313" key="2">
    <source>
        <dbReference type="Proteomes" id="UP000521199"/>
    </source>
</evidence>
<organism evidence="1 2">
    <name type="scientific">Chiayiivirga flava</name>
    <dbReference type="NCBI Taxonomy" id="659595"/>
    <lineage>
        <taxon>Bacteria</taxon>
        <taxon>Pseudomonadati</taxon>
        <taxon>Pseudomonadota</taxon>
        <taxon>Gammaproteobacteria</taxon>
        <taxon>Lysobacterales</taxon>
        <taxon>Lysobacteraceae</taxon>
        <taxon>Chiayiivirga</taxon>
    </lineage>
</organism>
<dbReference type="EMBL" id="JACHHP010000008">
    <property type="protein sequence ID" value="MBB5209754.1"/>
    <property type="molecule type" value="Genomic_DNA"/>
</dbReference>
<comment type="caution">
    <text evidence="1">The sequence shown here is derived from an EMBL/GenBank/DDBJ whole genome shotgun (WGS) entry which is preliminary data.</text>
</comment>
<name>A0A7W8G1U2_9GAMM</name>
<reference evidence="1 2" key="1">
    <citation type="submission" date="2020-08" db="EMBL/GenBank/DDBJ databases">
        <title>Genomic Encyclopedia of Type Strains, Phase IV (KMG-IV): sequencing the most valuable type-strain genomes for metagenomic binning, comparative biology and taxonomic classification.</title>
        <authorList>
            <person name="Goeker M."/>
        </authorList>
    </citation>
    <scope>NUCLEOTIDE SEQUENCE [LARGE SCALE GENOMIC DNA]</scope>
    <source>
        <strain evidence="1 2">DSM 24163</strain>
    </source>
</reference>
<dbReference type="SUPFAM" id="SSF52540">
    <property type="entry name" value="P-loop containing nucleoside triphosphate hydrolases"/>
    <property type="match status" value="1"/>
</dbReference>
<dbReference type="RefSeq" id="WP_183962374.1">
    <property type="nucleotide sequence ID" value="NZ_JACHHP010000008.1"/>
</dbReference>
<keyword evidence="1" id="KW-0808">Transferase</keyword>
<accession>A0A7W8G1U2</accession>
<dbReference type="Pfam" id="PF13671">
    <property type="entry name" value="AAA_33"/>
    <property type="match status" value="1"/>
</dbReference>
<dbReference type="AlphaFoldDB" id="A0A7W8G1U2"/>
<keyword evidence="1" id="KW-0418">Kinase</keyword>
<protein>
    <submittedName>
        <fullName evidence="1">Putative kinase</fullName>
    </submittedName>
</protein>
<dbReference type="Gene3D" id="3.40.50.300">
    <property type="entry name" value="P-loop containing nucleotide triphosphate hydrolases"/>
    <property type="match status" value="1"/>
</dbReference>
<keyword evidence="2" id="KW-1185">Reference proteome</keyword>
<sequence>MSDIDSPTGSHDAAANMPPPLVVALIGLPGAGKSVVAAAFEREFGLRRVCRDTIRAAMFPRCSYSYAEKSAAMRAVLLAVEVNCMLGSGSVIDGVTFSRHRDLERLDRTLAPHRVLSLPLFLDCPPEVARRRVAHDIATGRHLALDRSPALVDEIMARFEPPPATCVAIDARLPKDALVAAALAAARARIAAG</sequence>
<proteinExistence type="predicted"/>
<dbReference type="GO" id="GO:0016301">
    <property type="term" value="F:kinase activity"/>
    <property type="evidence" value="ECO:0007669"/>
    <property type="project" value="UniProtKB-KW"/>
</dbReference>